<keyword evidence="1" id="KW-0812">Transmembrane</keyword>
<dbReference type="AlphaFoldDB" id="A0A1M6HPT5"/>
<accession>A0A1M6HPT5</accession>
<dbReference type="STRING" id="1123071.SAMN02745181_1533"/>
<evidence type="ECO:0000313" key="3">
    <source>
        <dbReference type="EMBL" id="SHJ24241.1"/>
    </source>
</evidence>
<keyword evidence="1" id="KW-1133">Transmembrane helix</keyword>
<evidence type="ECO:0000259" key="2">
    <source>
        <dbReference type="Pfam" id="PF14237"/>
    </source>
</evidence>
<gene>
    <name evidence="3" type="ORF">SAMN02745181_1533</name>
</gene>
<dbReference type="InterPro" id="IPR025640">
    <property type="entry name" value="GYF_2"/>
</dbReference>
<proteinExistence type="predicted"/>
<feature type="transmembrane region" description="Helical" evidence="1">
    <location>
        <begin position="199"/>
        <end position="216"/>
    </location>
</feature>
<dbReference type="Pfam" id="PF14237">
    <property type="entry name" value="GYF_2"/>
    <property type="match status" value="1"/>
</dbReference>
<keyword evidence="1" id="KW-0472">Membrane</keyword>
<reference evidence="3 4" key="1">
    <citation type="submission" date="2016-11" db="EMBL/GenBank/DDBJ databases">
        <authorList>
            <person name="Jaros S."/>
            <person name="Januszkiewicz K."/>
            <person name="Wedrychowicz H."/>
        </authorList>
    </citation>
    <scope>NUCLEOTIDE SEQUENCE [LARGE SCALE GENOMIC DNA]</scope>
    <source>
        <strain evidence="3 4">DSM 18772</strain>
    </source>
</reference>
<dbReference type="OrthoDB" id="198456at2"/>
<dbReference type="RefSeq" id="WP_143158894.1">
    <property type="nucleotide sequence ID" value="NZ_FQYR01000003.1"/>
</dbReference>
<keyword evidence="4" id="KW-1185">Reference proteome</keyword>
<sequence>MCDKVWFYNYQGMQHGPMTATDLLAQLAANASAQSGALIWKDGMKQWNKLTEIPELYSLCNKTKTVSVKPSFPSHQTIGTQSKKESDTPEFDGISRITFLLMFFLGIPLIFTLSFILVFECTLYTHPFVIPLDSSIRVYSIFLPLVCMVVALLWMFSARIRNTGYSRWWSLAIFVPFINLWPMLLSFCAGNNFKAKKRLGPAECIFFLLFMGYLSLATPRWTRALSGENPAMDQGGLINNFIDKYIESTDHMGRMDRLYKKWFKEMNKKERTEMLAQIGRSSERMDASLLALQKVAKLLSFI</sequence>
<feature type="transmembrane region" description="Helical" evidence="1">
    <location>
        <begin position="99"/>
        <end position="118"/>
    </location>
</feature>
<evidence type="ECO:0000256" key="1">
    <source>
        <dbReference type="SAM" id="Phobius"/>
    </source>
</evidence>
<dbReference type="Proteomes" id="UP000184510">
    <property type="component" value="Unassembled WGS sequence"/>
</dbReference>
<feature type="transmembrane region" description="Helical" evidence="1">
    <location>
        <begin position="168"/>
        <end position="187"/>
    </location>
</feature>
<feature type="domain" description="GYF" evidence="2">
    <location>
        <begin position="6"/>
        <end position="56"/>
    </location>
</feature>
<dbReference type="InParanoid" id="A0A1M6HPT5"/>
<protein>
    <recommendedName>
        <fullName evidence="2">GYF domain-containing protein</fullName>
    </recommendedName>
</protein>
<feature type="transmembrane region" description="Helical" evidence="1">
    <location>
        <begin position="138"/>
        <end position="156"/>
    </location>
</feature>
<dbReference type="EMBL" id="FQYR01000003">
    <property type="protein sequence ID" value="SHJ24241.1"/>
    <property type="molecule type" value="Genomic_DNA"/>
</dbReference>
<evidence type="ECO:0000313" key="4">
    <source>
        <dbReference type="Proteomes" id="UP000184510"/>
    </source>
</evidence>
<name>A0A1M6HPT5_9BACT</name>
<organism evidence="3 4">
    <name type="scientific">Rubritalea squalenifaciens DSM 18772</name>
    <dbReference type="NCBI Taxonomy" id="1123071"/>
    <lineage>
        <taxon>Bacteria</taxon>
        <taxon>Pseudomonadati</taxon>
        <taxon>Verrucomicrobiota</taxon>
        <taxon>Verrucomicrobiia</taxon>
        <taxon>Verrucomicrobiales</taxon>
        <taxon>Rubritaleaceae</taxon>
        <taxon>Rubritalea</taxon>
    </lineage>
</organism>